<dbReference type="RefSeq" id="WP_156847723.1">
    <property type="nucleotide sequence ID" value="NZ_CACRSK010000006.1"/>
</dbReference>
<organism evidence="1">
    <name type="scientific">Campylobacter ureolyticus</name>
    <dbReference type="NCBI Taxonomy" id="827"/>
    <lineage>
        <taxon>Bacteria</taxon>
        <taxon>Pseudomonadati</taxon>
        <taxon>Campylobacterota</taxon>
        <taxon>Epsilonproteobacteria</taxon>
        <taxon>Campylobacterales</taxon>
        <taxon>Campylobacteraceae</taxon>
        <taxon>Campylobacter</taxon>
    </lineage>
</organism>
<dbReference type="InterPro" id="IPR011047">
    <property type="entry name" value="Quinoprotein_ADH-like_sf"/>
</dbReference>
<evidence type="ECO:0000313" key="1">
    <source>
        <dbReference type="EMBL" id="VYT07131.1"/>
    </source>
</evidence>
<reference evidence="1" key="1">
    <citation type="submission" date="2019-11" db="EMBL/GenBank/DDBJ databases">
        <authorList>
            <person name="Feng L."/>
        </authorList>
    </citation>
    <scope>NUCLEOTIDE SEQUENCE</scope>
    <source>
        <strain evidence="1">CUreolyticusLFYP111</strain>
    </source>
</reference>
<proteinExistence type="predicted"/>
<name>A0A6N2TSW5_9BACT</name>
<protein>
    <submittedName>
        <fullName evidence="1">Uncharacterized protein</fullName>
    </submittedName>
</protein>
<dbReference type="AlphaFoldDB" id="A0A6N2TSW5"/>
<accession>A0A6N2TSW5</accession>
<dbReference type="SUPFAM" id="SSF50998">
    <property type="entry name" value="Quinoprotein alcohol dehydrogenase-like"/>
    <property type="match status" value="1"/>
</dbReference>
<dbReference type="EMBL" id="CACRSK010000006">
    <property type="protein sequence ID" value="VYT07131.1"/>
    <property type="molecule type" value="Genomic_DNA"/>
</dbReference>
<sequence length="410" mass="48361">MKKFKNKFIFFIILILIVTPFLVKKIANFQNKQDFSKNTTFVDENNSDFIYKQKFENKTAVWNREFSKNGFGYIYQISKINNNYLFVGEKENKGYATLLDKNGLEIHQFNFRSHGRSYGCLMSDFLILGGDNEAFLIDRKTYKKIKKFENFDKAICYDDFLIATDKKNRLYKISQNGKIIWNKKVTKKDNFETVYTYYANSDSPRQNRIIKNEISHLKKLTKNSFLIVLNYKNLLEMNFDGNVRSEQNINYSFEDAMKIDSDLFILASNNYKLYLLKNTKLQNELFEDFIFSSHLAKFKDGFITATMAKNGDRNTLFVIYFNKNGKLINKTILDDEVSHKQNLNIFSMQNEAFLTGNLNYTIKLPPQKIKDKIISFKEYKSEAFIFKIDENFLINSENSNKFPKDNLLNL</sequence>
<gene>
    <name evidence="1" type="ORF">CULFYP111_01461</name>
</gene>